<dbReference type="AlphaFoldDB" id="W4JSC2"/>
<dbReference type="OrthoDB" id="3266055at2759"/>
<protein>
    <submittedName>
        <fullName evidence="1">Uncharacterized protein</fullName>
    </submittedName>
</protein>
<evidence type="ECO:0000313" key="1">
    <source>
        <dbReference type="EMBL" id="ETW76443.1"/>
    </source>
</evidence>
<dbReference type="HOGENOM" id="CLU_1468343_0_0_1"/>
<proteinExistence type="predicted"/>
<dbReference type="RefSeq" id="XP_009551348.1">
    <property type="nucleotide sequence ID" value="XM_009553053.1"/>
</dbReference>
<dbReference type="GeneID" id="20674391"/>
<organism evidence="1 2">
    <name type="scientific">Heterobasidion irregulare (strain TC 32-1)</name>
    <dbReference type="NCBI Taxonomy" id="747525"/>
    <lineage>
        <taxon>Eukaryota</taxon>
        <taxon>Fungi</taxon>
        <taxon>Dikarya</taxon>
        <taxon>Basidiomycota</taxon>
        <taxon>Agaricomycotina</taxon>
        <taxon>Agaricomycetes</taxon>
        <taxon>Russulales</taxon>
        <taxon>Bondarzewiaceae</taxon>
        <taxon>Heterobasidion</taxon>
        <taxon>Heterobasidion annosum species complex</taxon>
    </lineage>
</organism>
<reference evidence="1 2" key="1">
    <citation type="journal article" date="2012" name="New Phytol.">
        <title>Insight into trade-off between wood decay and parasitism from the genome of a fungal forest pathogen.</title>
        <authorList>
            <person name="Olson A."/>
            <person name="Aerts A."/>
            <person name="Asiegbu F."/>
            <person name="Belbahri L."/>
            <person name="Bouzid O."/>
            <person name="Broberg A."/>
            <person name="Canback B."/>
            <person name="Coutinho P.M."/>
            <person name="Cullen D."/>
            <person name="Dalman K."/>
            <person name="Deflorio G."/>
            <person name="van Diepen L.T."/>
            <person name="Dunand C."/>
            <person name="Duplessis S."/>
            <person name="Durling M."/>
            <person name="Gonthier P."/>
            <person name="Grimwood J."/>
            <person name="Fossdal C.G."/>
            <person name="Hansson D."/>
            <person name="Henrissat B."/>
            <person name="Hietala A."/>
            <person name="Himmelstrand K."/>
            <person name="Hoffmeister D."/>
            <person name="Hogberg N."/>
            <person name="James T.Y."/>
            <person name="Karlsson M."/>
            <person name="Kohler A."/>
            <person name="Kues U."/>
            <person name="Lee Y.H."/>
            <person name="Lin Y.C."/>
            <person name="Lind M."/>
            <person name="Lindquist E."/>
            <person name="Lombard V."/>
            <person name="Lucas S."/>
            <person name="Lunden K."/>
            <person name="Morin E."/>
            <person name="Murat C."/>
            <person name="Park J."/>
            <person name="Raffaello T."/>
            <person name="Rouze P."/>
            <person name="Salamov A."/>
            <person name="Schmutz J."/>
            <person name="Solheim H."/>
            <person name="Stahlberg J."/>
            <person name="Velez H."/>
            <person name="de Vries R.P."/>
            <person name="Wiebenga A."/>
            <person name="Woodward S."/>
            <person name="Yakovlev I."/>
            <person name="Garbelotto M."/>
            <person name="Martin F."/>
            <person name="Grigoriev I.V."/>
            <person name="Stenlid J."/>
        </authorList>
    </citation>
    <scope>NUCLEOTIDE SEQUENCE [LARGE SCALE GENOMIC DNA]</scope>
    <source>
        <strain evidence="1 2">TC 32-1</strain>
    </source>
</reference>
<accession>W4JSC2</accession>
<dbReference type="Proteomes" id="UP000030671">
    <property type="component" value="Unassembled WGS sequence"/>
</dbReference>
<evidence type="ECO:0000313" key="2">
    <source>
        <dbReference type="Proteomes" id="UP000030671"/>
    </source>
</evidence>
<gene>
    <name evidence="1" type="ORF">HETIRDRAFT_429903</name>
</gene>
<sequence>MTVTELKVQKDSLFQLSTEQKALVGNLAKDMIFNPKQIIWMQIPMELHQIVMAHELFSEVAGNDFREKILLNECKEMGRNARTQVHLARRYSIENKKEYLEGLQATFLAGEDEGNKSTTLQLTRKRKGTGKVPKGHDFWVKLEVWFATKVQAWGSNKSSPTWEQYIIETVCLDLKRFREGPVIR</sequence>
<dbReference type="STRING" id="747525.W4JSC2"/>
<keyword evidence="2" id="KW-1185">Reference proteome</keyword>
<dbReference type="InParanoid" id="W4JSC2"/>
<name>W4JSC2_HETIT</name>
<dbReference type="EMBL" id="KI925464">
    <property type="protein sequence ID" value="ETW76443.1"/>
    <property type="molecule type" value="Genomic_DNA"/>
</dbReference>
<dbReference type="KEGG" id="hir:HETIRDRAFT_429903"/>